<dbReference type="InterPro" id="IPR029058">
    <property type="entry name" value="AB_hydrolase_fold"/>
</dbReference>
<evidence type="ECO:0000313" key="4">
    <source>
        <dbReference type="Proteomes" id="UP000238348"/>
    </source>
</evidence>
<dbReference type="GO" id="GO:0016020">
    <property type="term" value="C:membrane"/>
    <property type="evidence" value="ECO:0007669"/>
    <property type="project" value="TreeGrafter"/>
</dbReference>
<dbReference type="Pfam" id="PF00561">
    <property type="entry name" value="Abhydrolase_1"/>
    <property type="match status" value="1"/>
</dbReference>
<evidence type="ECO:0000259" key="2">
    <source>
        <dbReference type="Pfam" id="PF00561"/>
    </source>
</evidence>
<evidence type="ECO:0000313" key="3">
    <source>
        <dbReference type="EMBL" id="AUX40926.1"/>
    </source>
</evidence>
<dbReference type="PRINTS" id="PR00412">
    <property type="entry name" value="EPOXHYDRLASE"/>
</dbReference>
<dbReference type="AlphaFoldDB" id="A0A2L0ENR3"/>
<dbReference type="Gene3D" id="3.40.50.1820">
    <property type="entry name" value="alpha/beta hydrolase"/>
    <property type="match status" value="1"/>
</dbReference>
<name>A0A2L0ENR3_SORCE</name>
<dbReference type="GO" id="GO:0016787">
    <property type="term" value="F:hydrolase activity"/>
    <property type="evidence" value="ECO:0007669"/>
    <property type="project" value="UniProtKB-KW"/>
</dbReference>
<dbReference type="PANTHER" id="PTHR43798">
    <property type="entry name" value="MONOACYLGLYCEROL LIPASE"/>
    <property type="match status" value="1"/>
</dbReference>
<dbReference type="Proteomes" id="UP000238348">
    <property type="component" value="Chromosome"/>
</dbReference>
<dbReference type="PROSITE" id="PS51318">
    <property type="entry name" value="TAT"/>
    <property type="match status" value="1"/>
</dbReference>
<dbReference type="OrthoDB" id="5385630at2"/>
<reference evidence="3 4" key="1">
    <citation type="submission" date="2015-09" db="EMBL/GenBank/DDBJ databases">
        <title>Sorangium comparison.</title>
        <authorList>
            <person name="Zaburannyi N."/>
            <person name="Bunk B."/>
            <person name="Overmann J."/>
            <person name="Mueller R."/>
        </authorList>
    </citation>
    <scope>NUCLEOTIDE SEQUENCE [LARGE SCALE GENOMIC DNA]</scope>
    <source>
        <strain evidence="3 4">So ce26</strain>
    </source>
</reference>
<dbReference type="InterPro" id="IPR050266">
    <property type="entry name" value="AB_hydrolase_sf"/>
</dbReference>
<keyword evidence="1 3" id="KW-0378">Hydrolase</keyword>
<dbReference type="EC" id="3.-.-.-" evidence="3"/>
<organism evidence="3 4">
    <name type="scientific">Sorangium cellulosum</name>
    <name type="common">Polyangium cellulosum</name>
    <dbReference type="NCBI Taxonomy" id="56"/>
    <lineage>
        <taxon>Bacteria</taxon>
        <taxon>Pseudomonadati</taxon>
        <taxon>Myxococcota</taxon>
        <taxon>Polyangia</taxon>
        <taxon>Polyangiales</taxon>
        <taxon>Polyangiaceae</taxon>
        <taxon>Sorangium</taxon>
    </lineage>
</organism>
<dbReference type="InterPro" id="IPR006311">
    <property type="entry name" value="TAT_signal"/>
</dbReference>
<dbReference type="InterPro" id="IPR000073">
    <property type="entry name" value="AB_hydrolase_1"/>
</dbReference>
<evidence type="ECO:0000256" key="1">
    <source>
        <dbReference type="ARBA" id="ARBA00022801"/>
    </source>
</evidence>
<proteinExistence type="predicted"/>
<dbReference type="PANTHER" id="PTHR43798:SF31">
    <property type="entry name" value="AB HYDROLASE SUPERFAMILY PROTEIN YCLE"/>
    <property type="match status" value="1"/>
</dbReference>
<dbReference type="RefSeq" id="WP_104978647.1">
    <property type="nucleotide sequence ID" value="NZ_CP012673.1"/>
</dbReference>
<dbReference type="EMBL" id="CP012673">
    <property type="protein sequence ID" value="AUX40926.1"/>
    <property type="molecule type" value="Genomic_DNA"/>
</dbReference>
<accession>A0A2L0ENR3</accession>
<sequence>MTDKKTAPSPSTTPPTRRQVLKHAVGVGAGLATAHLLGGEASAAPRVRSRSFTTSDGVTLNYLEAGRGKPLLLLPGWSQSAALYESQIRAFARHYHVFVLDWRGHGESDKPAHGYRMARFSRDLYEFLRGLGLKNVTALGHSMGCGTLYSYWSNYGGRFLDRLILVDVGPAMTVWPDWSEEERIEAGALFTPEALYTTAAALRGPDGIATTQGLVASLFSPDYPADRLAAVVEENLKLPREYAAKLLVDQAAQDWRDTIPLIDVPALVIGGEASIFSPISQEWVADNIPGADLILFGASEGGSHFMFLENPEKFNEDVLGWLG</sequence>
<dbReference type="InterPro" id="IPR000639">
    <property type="entry name" value="Epox_hydrolase-like"/>
</dbReference>
<dbReference type="SUPFAM" id="SSF53474">
    <property type="entry name" value="alpha/beta-Hydrolases"/>
    <property type="match status" value="1"/>
</dbReference>
<gene>
    <name evidence="3" type="ORF">SOCE26_023280</name>
</gene>
<feature type="domain" description="AB hydrolase-1" evidence="2">
    <location>
        <begin position="69"/>
        <end position="311"/>
    </location>
</feature>
<protein>
    <submittedName>
        <fullName evidence="3">Hydrolase</fullName>
        <ecNumber evidence="3">3.-.-.-</ecNumber>
    </submittedName>
</protein>